<feature type="transmembrane region" description="Helical" evidence="7">
    <location>
        <begin position="434"/>
        <end position="454"/>
    </location>
</feature>
<feature type="transmembrane region" description="Helical" evidence="7">
    <location>
        <begin position="101"/>
        <end position="125"/>
    </location>
</feature>
<evidence type="ECO:0000259" key="8">
    <source>
        <dbReference type="PROSITE" id="PS50850"/>
    </source>
</evidence>
<evidence type="ECO:0000313" key="10">
    <source>
        <dbReference type="Proteomes" id="UP000215433"/>
    </source>
</evidence>
<feature type="transmembrane region" description="Helical" evidence="7">
    <location>
        <begin position="295"/>
        <end position="315"/>
    </location>
</feature>
<gene>
    <name evidence="9" type="ORF">Tam10B_1234</name>
</gene>
<dbReference type="AlphaFoldDB" id="A0A229VXM4"/>
<dbReference type="GO" id="GO:0005886">
    <property type="term" value="C:plasma membrane"/>
    <property type="evidence" value="ECO:0007669"/>
    <property type="project" value="UniProtKB-SubCell"/>
</dbReference>
<dbReference type="InterPro" id="IPR036259">
    <property type="entry name" value="MFS_trans_sf"/>
</dbReference>
<dbReference type="Pfam" id="PF07690">
    <property type="entry name" value="MFS_1"/>
    <property type="match status" value="1"/>
</dbReference>
<dbReference type="InterPro" id="IPR004638">
    <property type="entry name" value="EmrB-like"/>
</dbReference>
<dbReference type="PROSITE" id="PS50850">
    <property type="entry name" value="MFS"/>
    <property type="match status" value="1"/>
</dbReference>
<dbReference type="RefSeq" id="WP_158214148.1">
    <property type="nucleotide sequence ID" value="NZ_NEWD01000016.1"/>
</dbReference>
<feature type="transmembrane region" description="Helical" evidence="7">
    <location>
        <begin position="76"/>
        <end position="95"/>
    </location>
</feature>
<dbReference type="Gene3D" id="1.20.1720.10">
    <property type="entry name" value="Multidrug resistance protein D"/>
    <property type="match status" value="1"/>
</dbReference>
<feature type="domain" description="Major facilitator superfamily (MFS) profile" evidence="8">
    <location>
        <begin position="10"/>
        <end position="458"/>
    </location>
</feature>
<feature type="transmembrane region" description="Helical" evidence="7">
    <location>
        <begin position="327"/>
        <end position="348"/>
    </location>
</feature>
<dbReference type="PANTHER" id="PTHR42718">
    <property type="entry name" value="MAJOR FACILITATOR SUPERFAMILY MULTIDRUG TRANSPORTER MFSC"/>
    <property type="match status" value="1"/>
</dbReference>
<proteinExistence type="predicted"/>
<evidence type="ECO:0000313" key="9">
    <source>
        <dbReference type="EMBL" id="OXN00365.1"/>
    </source>
</evidence>
<accession>A0A229VXM4</accession>
<evidence type="ECO:0000256" key="2">
    <source>
        <dbReference type="ARBA" id="ARBA00022448"/>
    </source>
</evidence>
<keyword evidence="2" id="KW-0813">Transport</keyword>
<evidence type="ECO:0000256" key="6">
    <source>
        <dbReference type="ARBA" id="ARBA00023136"/>
    </source>
</evidence>
<keyword evidence="10" id="KW-1185">Reference proteome</keyword>
<dbReference type="GO" id="GO:0022857">
    <property type="term" value="F:transmembrane transporter activity"/>
    <property type="evidence" value="ECO:0007669"/>
    <property type="project" value="InterPro"/>
</dbReference>
<feature type="transmembrane region" description="Helical" evidence="7">
    <location>
        <begin position="52"/>
        <end position="69"/>
    </location>
</feature>
<keyword evidence="5 7" id="KW-1133">Transmembrane helix</keyword>
<feature type="transmembrane region" description="Helical" evidence="7">
    <location>
        <begin position="196"/>
        <end position="217"/>
    </location>
</feature>
<keyword evidence="6 7" id="KW-0472">Membrane</keyword>
<feature type="transmembrane region" description="Helical" evidence="7">
    <location>
        <begin position="223"/>
        <end position="242"/>
    </location>
</feature>
<feature type="transmembrane region" description="Helical" evidence="7">
    <location>
        <begin position="137"/>
        <end position="157"/>
    </location>
</feature>
<dbReference type="InterPro" id="IPR011701">
    <property type="entry name" value="MFS"/>
</dbReference>
<dbReference type="SUPFAM" id="SSF103473">
    <property type="entry name" value="MFS general substrate transporter"/>
    <property type="match status" value="1"/>
</dbReference>
<protein>
    <submittedName>
        <fullName evidence="9">Multidrug transporter</fullName>
    </submittedName>
</protein>
<dbReference type="NCBIfam" id="TIGR00711">
    <property type="entry name" value="efflux_EmrB"/>
    <property type="match status" value="1"/>
</dbReference>
<dbReference type="PANTHER" id="PTHR42718:SF24">
    <property type="entry name" value="MAJOR FACILITATOR SUPERFAMILY (MFS) PROFILE DOMAIN-CONTAINING PROTEIN"/>
    <property type="match status" value="1"/>
</dbReference>
<evidence type="ECO:0000256" key="5">
    <source>
        <dbReference type="ARBA" id="ARBA00022989"/>
    </source>
</evidence>
<sequence length="464" mass="48792">MGLTRKQRITVIVLLTGTVLAILDLSFLSPALPSIMEDFSIDATTAQWLSSAYSLVEALIIPLSAYLLGRFSTKRLFVAAMSIFSAGSLLAAWGPNFGVLLVGRVCQAACTGILLPMVMTEIVLIFPRERRGTAMGLIGLLVGFAPAIGPTVSGLLIDSVGWHALFLIVGVLGIIILCVAMVVLETKETATRTPFDVLSVALSSIGLLCILYGLSTFSSTSNTAVIIFLIVIGAALIALFVVRQCRLDQPMLDMRVFRSRRFSSSVAVIALTQGVYLGIGTVLPLFVQIVRGESAVMSGLVVLPGALLSAAMALVSGKLYDRFGVHVPVRAGSVCALAGIALLATMPMDTGMPVVAIAYALCSVGVQLIITPCNTWGINSLSNTLVRHANAAAQTSNQISNSFMVALIISFSALSSVIAPTATELEAAYYGDKIAFIAAAAILLALTAFIAIFIRDRETDTIVG</sequence>
<feature type="transmembrane region" description="Helical" evidence="7">
    <location>
        <begin position="399"/>
        <end position="422"/>
    </location>
</feature>
<feature type="transmembrane region" description="Helical" evidence="7">
    <location>
        <begin position="12"/>
        <end position="32"/>
    </location>
</feature>
<dbReference type="Gene3D" id="1.20.1250.20">
    <property type="entry name" value="MFS general substrate transporter like domains"/>
    <property type="match status" value="1"/>
</dbReference>
<dbReference type="EMBL" id="NEWD01000016">
    <property type="protein sequence ID" value="OXN00365.1"/>
    <property type="molecule type" value="Genomic_DNA"/>
</dbReference>
<keyword evidence="3" id="KW-1003">Cell membrane</keyword>
<organism evidence="9 10">
    <name type="scientific">Bifidobacterium vansinderenii</name>
    <dbReference type="NCBI Taxonomy" id="1984871"/>
    <lineage>
        <taxon>Bacteria</taxon>
        <taxon>Bacillati</taxon>
        <taxon>Actinomycetota</taxon>
        <taxon>Actinomycetes</taxon>
        <taxon>Bifidobacteriales</taxon>
        <taxon>Bifidobacteriaceae</taxon>
        <taxon>Bifidobacterium</taxon>
    </lineage>
</organism>
<dbReference type="OrthoDB" id="9812221at2"/>
<dbReference type="InterPro" id="IPR020846">
    <property type="entry name" value="MFS_dom"/>
</dbReference>
<feature type="transmembrane region" description="Helical" evidence="7">
    <location>
        <begin position="262"/>
        <end position="289"/>
    </location>
</feature>
<evidence type="ECO:0000256" key="3">
    <source>
        <dbReference type="ARBA" id="ARBA00022475"/>
    </source>
</evidence>
<dbReference type="Proteomes" id="UP000215433">
    <property type="component" value="Unassembled WGS sequence"/>
</dbReference>
<feature type="transmembrane region" description="Helical" evidence="7">
    <location>
        <begin position="163"/>
        <end position="184"/>
    </location>
</feature>
<evidence type="ECO:0000256" key="4">
    <source>
        <dbReference type="ARBA" id="ARBA00022692"/>
    </source>
</evidence>
<comment type="subcellular location">
    <subcellularLocation>
        <location evidence="1">Cell membrane</location>
        <topology evidence="1">Multi-pass membrane protein</topology>
    </subcellularLocation>
</comment>
<feature type="transmembrane region" description="Helical" evidence="7">
    <location>
        <begin position="354"/>
        <end position="378"/>
    </location>
</feature>
<comment type="caution">
    <text evidence="9">The sequence shown here is derived from an EMBL/GenBank/DDBJ whole genome shotgun (WGS) entry which is preliminary data.</text>
</comment>
<evidence type="ECO:0000256" key="1">
    <source>
        <dbReference type="ARBA" id="ARBA00004651"/>
    </source>
</evidence>
<keyword evidence="4 7" id="KW-0812">Transmembrane</keyword>
<dbReference type="PRINTS" id="PR01036">
    <property type="entry name" value="TCRTETB"/>
</dbReference>
<reference evidence="9 10" key="1">
    <citation type="submission" date="2017-05" db="EMBL/GenBank/DDBJ databases">
        <title>Bifidobacterium vansinderenii sp. nov.</title>
        <authorList>
            <person name="Lugli G.A."/>
            <person name="Duranti S."/>
            <person name="Mangifesta M."/>
        </authorList>
    </citation>
    <scope>NUCLEOTIDE SEQUENCE [LARGE SCALE GENOMIC DNA]</scope>
    <source>
        <strain evidence="9 10">Tam10B</strain>
    </source>
</reference>
<name>A0A229VXM4_9BIFI</name>
<evidence type="ECO:0000256" key="7">
    <source>
        <dbReference type="SAM" id="Phobius"/>
    </source>
</evidence>